<evidence type="ECO:0000259" key="3">
    <source>
        <dbReference type="Pfam" id="PF17782"/>
    </source>
</evidence>
<dbReference type="EMBL" id="JACPHQ010000021">
    <property type="protein sequence ID" value="MBI2465957.1"/>
    <property type="molecule type" value="Genomic_DNA"/>
</dbReference>
<proteinExistence type="inferred from homology"/>
<reference evidence="5" key="1">
    <citation type="submission" date="2020-07" db="EMBL/GenBank/DDBJ databases">
        <title>Huge and variable diversity of episymbiotic CPR bacteria and DPANN archaea in groundwater ecosystems.</title>
        <authorList>
            <person name="He C.Y."/>
            <person name="Keren R."/>
            <person name="Whittaker M."/>
            <person name="Farag I.F."/>
            <person name="Doudna J."/>
            <person name="Cate J.H.D."/>
            <person name="Banfield J.F."/>
        </authorList>
    </citation>
    <scope>NUCLEOTIDE SEQUENCE</scope>
    <source>
        <strain evidence="4">NC_groundwater_191_Ag_S-0.1um_45_8</strain>
        <strain evidence="5">NC_groundwater_418_Ag_B-0.1um_45_10</strain>
    </source>
</reference>
<dbReference type="Pfam" id="PF17782">
    <property type="entry name" value="WHD_DprA"/>
    <property type="match status" value="1"/>
</dbReference>
<name>A0A932DSJ0_9BACT</name>
<dbReference type="Gene3D" id="3.40.50.450">
    <property type="match status" value="1"/>
</dbReference>
<dbReference type="Pfam" id="PF02481">
    <property type="entry name" value="DNA_processg_A"/>
    <property type="match status" value="1"/>
</dbReference>
<protein>
    <submittedName>
        <fullName evidence="5">DNA-protecting protein DprA</fullName>
    </submittedName>
</protein>
<comment type="caution">
    <text evidence="5">The sequence shown here is derived from an EMBL/GenBank/DDBJ whole genome shotgun (WGS) entry which is preliminary data.</text>
</comment>
<evidence type="ECO:0000259" key="2">
    <source>
        <dbReference type="Pfam" id="PF02481"/>
    </source>
</evidence>
<sequence>MDSIYLNALNIVFGLTRIRKLLKTFKTAERAWRAPVGKILRLDFDGIGIREALEKRETTDPKAEWAKLEKLNIKTISFFEKSYPKLLKETGSPPTLLYLKGCADLLKEKCLAVVGTRTPSSYGRAAVEMLVPKIAAAGLTVVSGLAQGVDALTHLATLKAGGKTIGVLGCGLDQIYPKMNEPIAKEMLAKNNLIVSEYPVGTPALRQNFPARNRIIAGLSLGTLVIESKADGGALITAKQALEANREVFALPGPITYPTAAGTNKLIQEGAKVILTAEDILQELNLKVLTGEEKIKVNLDKLSADEKNMVSLIQKEPAHIDKIIQITKLKPHVVSSTLTGLELKGFIKNTGGQIYTLL</sequence>
<dbReference type="NCBIfam" id="TIGR00732">
    <property type="entry name" value="dprA"/>
    <property type="match status" value="1"/>
</dbReference>
<evidence type="ECO:0000313" key="5">
    <source>
        <dbReference type="EMBL" id="MBI2465957.1"/>
    </source>
</evidence>
<dbReference type="Proteomes" id="UP000709672">
    <property type="component" value="Unassembled WGS sequence"/>
</dbReference>
<dbReference type="GO" id="GO:0009294">
    <property type="term" value="P:DNA-mediated transformation"/>
    <property type="evidence" value="ECO:0007669"/>
    <property type="project" value="InterPro"/>
</dbReference>
<dbReference type="AlphaFoldDB" id="A0A932DSJ0"/>
<dbReference type="PANTHER" id="PTHR43022:SF1">
    <property type="entry name" value="PROTEIN SMF"/>
    <property type="match status" value="1"/>
</dbReference>
<dbReference type="SUPFAM" id="SSF102405">
    <property type="entry name" value="MCP/YpsA-like"/>
    <property type="match status" value="1"/>
</dbReference>
<dbReference type="InterPro" id="IPR003488">
    <property type="entry name" value="DprA"/>
</dbReference>
<accession>A0A932DSJ0</accession>
<feature type="domain" description="Smf/DprA SLOG" evidence="2">
    <location>
        <begin position="75"/>
        <end position="284"/>
    </location>
</feature>
<feature type="domain" description="DprA winged helix" evidence="3">
    <location>
        <begin position="300"/>
        <end position="352"/>
    </location>
</feature>
<dbReference type="Proteomes" id="UP000786662">
    <property type="component" value="Unassembled WGS sequence"/>
</dbReference>
<evidence type="ECO:0000256" key="1">
    <source>
        <dbReference type="ARBA" id="ARBA00006525"/>
    </source>
</evidence>
<dbReference type="Gene3D" id="1.10.10.10">
    <property type="entry name" value="Winged helix-like DNA-binding domain superfamily/Winged helix DNA-binding domain"/>
    <property type="match status" value="1"/>
</dbReference>
<dbReference type="InterPro" id="IPR041614">
    <property type="entry name" value="DprA_WH"/>
</dbReference>
<dbReference type="PANTHER" id="PTHR43022">
    <property type="entry name" value="PROTEIN SMF"/>
    <property type="match status" value="1"/>
</dbReference>
<dbReference type="InterPro" id="IPR057666">
    <property type="entry name" value="DrpA_SLOG"/>
</dbReference>
<organism evidence="5 6">
    <name type="scientific">Candidatus Sungiibacteriota bacterium</name>
    <dbReference type="NCBI Taxonomy" id="2750080"/>
    <lineage>
        <taxon>Bacteria</taxon>
        <taxon>Candidatus Sungiibacteriota</taxon>
    </lineage>
</organism>
<dbReference type="EMBL" id="JACOYY010000036">
    <property type="protein sequence ID" value="MBI2052286.1"/>
    <property type="molecule type" value="Genomic_DNA"/>
</dbReference>
<evidence type="ECO:0000313" key="6">
    <source>
        <dbReference type="Proteomes" id="UP000709672"/>
    </source>
</evidence>
<gene>
    <name evidence="5" type="primary">dprA</name>
    <name evidence="4" type="ORF">HYT38_01230</name>
    <name evidence="5" type="ORF">HYV66_01860</name>
</gene>
<comment type="similarity">
    <text evidence="1">Belongs to the DprA/Smf family.</text>
</comment>
<evidence type="ECO:0000313" key="4">
    <source>
        <dbReference type="EMBL" id="MBI2052286.1"/>
    </source>
</evidence>
<dbReference type="InterPro" id="IPR036388">
    <property type="entry name" value="WH-like_DNA-bd_sf"/>
</dbReference>